<sequence>MAIGEITGTVLWPASEEAAFEAAFVVGADIVPVVPSAPQRPSPRGSPGSTHPARRRRPPRPVVPSAPQRPSPRGSPGSTHPVFPCLPDAPCSTLPRELFRSHRLSPPGAFLLSASDARRQEAGYVTLG</sequence>
<accession>A0ABP8BJY2</accession>
<protein>
    <submittedName>
        <fullName evidence="2">Uncharacterized protein</fullName>
    </submittedName>
</protein>
<proteinExistence type="predicted"/>
<dbReference type="EMBL" id="BAABAQ010000018">
    <property type="protein sequence ID" value="GAA4207817.1"/>
    <property type="molecule type" value="Genomic_DNA"/>
</dbReference>
<feature type="compositionally biased region" description="Low complexity" evidence="1">
    <location>
        <begin position="36"/>
        <end position="49"/>
    </location>
</feature>
<gene>
    <name evidence="2" type="ORF">GCM10022252_72000</name>
</gene>
<evidence type="ECO:0000256" key="1">
    <source>
        <dbReference type="SAM" id="MobiDB-lite"/>
    </source>
</evidence>
<evidence type="ECO:0000313" key="3">
    <source>
        <dbReference type="Proteomes" id="UP001501251"/>
    </source>
</evidence>
<feature type="compositionally biased region" description="Pro residues" evidence="1">
    <location>
        <begin position="60"/>
        <end position="70"/>
    </location>
</feature>
<organism evidence="2 3">
    <name type="scientific">Streptosporangium oxazolinicum</name>
    <dbReference type="NCBI Taxonomy" id="909287"/>
    <lineage>
        <taxon>Bacteria</taxon>
        <taxon>Bacillati</taxon>
        <taxon>Actinomycetota</taxon>
        <taxon>Actinomycetes</taxon>
        <taxon>Streptosporangiales</taxon>
        <taxon>Streptosporangiaceae</taxon>
        <taxon>Streptosporangium</taxon>
    </lineage>
</organism>
<reference evidence="3" key="1">
    <citation type="journal article" date="2019" name="Int. J. Syst. Evol. Microbiol.">
        <title>The Global Catalogue of Microorganisms (GCM) 10K type strain sequencing project: providing services to taxonomists for standard genome sequencing and annotation.</title>
        <authorList>
            <consortium name="The Broad Institute Genomics Platform"/>
            <consortium name="The Broad Institute Genome Sequencing Center for Infectious Disease"/>
            <person name="Wu L."/>
            <person name="Ma J."/>
        </authorList>
    </citation>
    <scope>NUCLEOTIDE SEQUENCE [LARGE SCALE GENOMIC DNA]</scope>
    <source>
        <strain evidence="3">JCM 17388</strain>
    </source>
</reference>
<dbReference type="Proteomes" id="UP001501251">
    <property type="component" value="Unassembled WGS sequence"/>
</dbReference>
<evidence type="ECO:0000313" key="2">
    <source>
        <dbReference type="EMBL" id="GAA4207817.1"/>
    </source>
</evidence>
<name>A0ABP8BJY2_9ACTN</name>
<comment type="caution">
    <text evidence="2">The sequence shown here is derived from an EMBL/GenBank/DDBJ whole genome shotgun (WGS) entry which is preliminary data.</text>
</comment>
<keyword evidence="3" id="KW-1185">Reference proteome</keyword>
<feature type="region of interest" description="Disordered" evidence="1">
    <location>
        <begin position="33"/>
        <end position="87"/>
    </location>
</feature>